<dbReference type="GeneID" id="64574571"/>
<accession>A0A871R6V7</accession>
<sequence>MGYRNIHTVPKFGIGQCSVNFQQVRFNSTSPFNSQHPEYPGPGPSISSTERGRLRLEYLMVELEERPELKKDVYNFMELLLSIIQVHFRQNEQSPLVSKMPVSAQHVIVLFRLMWNAEINAKWREVVQKMDNDHLPVYMSDLCLVGDYVLHMLS</sequence>
<gene>
    <name evidence="1" type="ORF">BRETT_002647</name>
</gene>
<name>A0A871R6V7_DEKBR</name>
<reference evidence="1" key="1">
    <citation type="submission" date="2020-10" db="EMBL/GenBank/DDBJ databases">
        <authorList>
            <person name="Palmer J.M."/>
        </authorList>
    </citation>
    <scope>NUCLEOTIDE SEQUENCE</scope>
    <source>
        <strain evidence="1">UCD 2041</strain>
    </source>
</reference>
<organism evidence="1 2">
    <name type="scientific">Dekkera bruxellensis</name>
    <name type="common">Brettanomyces custersii</name>
    <dbReference type="NCBI Taxonomy" id="5007"/>
    <lineage>
        <taxon>Eukaryota</taxon>
        <taxon>Fungi</taxon>
        <taxon>Dikarya</taxon>
        <taxon>Ascomycota</taxon>
        <taxon>Saccharomycotina</taxon>
        <taxon>Pichiomycetes</taxon>
        <taxon>Pichiales</taxon>
        <taxon>Pichiaceae</taxon>
        <taxon>Brettanomyces</taxon>
    </lineage>
</organism>
<evidence type="ECO:0000313" key="2">
    <source>
        <dbReference type="Proteomes" id="UP000663131"/>
    </source>
</evidence>
<dbReference type="AlphaFoldDB" id="A0A871R6V7"/>
<dbReference type="RefSeq" id="XP_041138960.1">
    <property type="nucleotide sequence ID" value="XM_041281169.1"/>
</dbReference>
<evidence type="ECO:0000313" key="1">
    <source>
        <dbReference type="EMBL" id="QOU22467.1"/>
    </source>
</evidence>
<protein>
    <submittedName>
        <fullName evidence="1">Uncharacterized protein</fullName>
    </submittedName>
</protein>
<reference evidence="1" key="2">
    <citation type="journal article" name="BMC Genomics">
        <title>New genome assemblies reveal patterns of domestication and adaptation across Brettanomyces (Dekkera) species.</title>
        <authorList>
            <person name="Roach M.J."/>
            <person name="Borneman A.R."/>
        </authorList>
    </citation>
    <scope>NUCLEOTIDE SEQUENCE</scope>
    <source>
        <strain evidence="1">UCD 2041</strain>
    </source>
</reference>
<proteinExistence type="predicted"/>
<dbReference type="Proteomes" id="UP000663131">
    <property type="component" value="Chromosome 9"/>
</dbReference>
<dbReference type="KEGG" id="bbrx:BRETT_002647"/>
<dbReference type="EMBL" id="CP063137">
    <property type="protein sequence ID" value="QOU22467.1"/>
    <property type="molecule type" value="Genomic_DNA"/>
</dbReference>